<dbReference type="PANTHER" id="PTHR10091">
    <property type="entry name" value="ALDOSE-1-EPIMERASE"/>
    <property type="match status" value="1"/>
</dbReference>
<dbReference type="Proteomes" id="UP000199041">
    <property type="component" value="Unassembled WGS sequence"/>
</dbReference>
<evidence type="ECO:0000256" key="6">
    <source>
        <dbReference type="ARBA" id="ARBA00013185"/>
    </source>
</evidence>
<dbReference type="SUPFAM" id="SSF74650">
    <property type="entry name" value="Galactose mutarotase-like"/>
    <property type="match status" value="1"/>
</dbReference>
<dbReference type="GO" id="GO:0030246">
    <property type="term" value="F:carbohydrate binding"/>
    <property type="evidence" value="ECO:0007669"/>
    <property type="project" value="InterPro"/>
</dbReference>
<dbReference type="RefSeq" id="WP_091398262.1">
    <property type="nucleotide sequence ID" value="NZ_FNQY01000012.1"/>
</dbReference>
<comment type="catalytic activity">
    <reaction evidence="1 11">
        <text>alpha-D-glucose = beta-D-glucose</text>
        <dbReference type="Rhea" id="RHEA:10264"/>
        <dbReference type="ChEBI" id="CHEBI:15903"/>
        <dbReference type="ChEBI" id="CHEBI:17925"/>
        <dbReference type="EC" id="5.1.3.3"/>
    </reaction>
</comment>
<evidence type="ECO:0000256" key="3">
    <source>
        <dbReference type="ARBA" id="ARBA00005028"/>
    </source>
</evidence>
<protein>
    <recommendedName>
        <fullName evidence="7 11">Aldose 1-epimerase</fullName>
        <ecNumber evidence="6 11">5.1.3.3</ecNumber>
    </recommendedName>
</protein>
<dbReference type="GO" id="GO:0033499">
    <property type="term" value="P:galactose catabolic process via UDP-galactose, Leloir pathway"/>
    <property type="evidence" value="ECO:0007669"/>
    <property type="project" value="TreeGrafter"/>
</dbReference>
<dbReference type="EC" id="5.1.3.3" evidence="6 11"/>
<keyword evidence="8" id="KW-0106">Calcium</keyword>
<dbReference type="InterPro" id="IPR008183">
    <property type="entry name" value="Aldose_1/G6P_1-epimerase"/>
</dbReference>
<dbReference type="InterPro" id="IPR018052">
    <property type="entry name" value="Ald1_epimerase_CS"/>
</dbReference>
<dbReference type="UniPathway" id="UPA00242"/>
<evidence type="ECO:0000256" key="7">
    <source>
        <dbReference type="ARBA" id="ARBA00014165"/>
    </source>
</evidence>
<feature type="signal peptide" evidence="15">
    <location>
        <begin position="1"/>
        <end position="22"/>
    </location>
</feature>
<reference evidence="16 17" key="1">
    <citation type="submission" date="2016-10" db="EMBL/GenBank/DDBJ databases">
        <authorList>
            <person name="de Groot N.N."/>
        </authorList>
    </citation>
    <scope>NUCLEOTIDE SEQUENCE [LARGE SCALE GENOMIC DNA]</scope>
    <source>
        <strain evidence="16 17">Vu-144</strain>
    </source>
</reference>
<feature type="binding site" evidence="14">
    <location>
        <begin position="115"/>
        <end position="116"/>
    </location>
    <ligand>
        <name>beta-D-galactose</name>
        <dbReference type="ChEBI" id="CHEBI:27667"/>
    </ligand>
</feature>
<dbReference type="GO" id="GO:0005737">
    <property type="term" value="C:cytoplasm"/>
    <property type="evidence" value="ECO:0007669"/>
    <property type="project" value="TreeGrafter"/>
</dbReference>
<evidence type="ECO:0000256" key="4">
    <source>
        <dbReference type="ARBA" id="ARBA00006206"/>
    </source>
</evidence>
<keyword evidence="9 11" id="KW-0413">Isomerase</keyword>
<feature type="binding site" evidence="13">
    <location>
        <position position="279"/>
    </location>
    <ligand>
        <name>beta-D-galactose</name>
        <dbReference type="ChEBI" id="CHEBI:27667"/>
    </ligand>
</feature>
<dbReference type="CDD" id="cd09019">
    <property type="entry name" value="galactose_mutarotase_like"/>
    <property type="match status" value="1"/>
</dbReference>
<comment type="cofactor">
    <cofactor evidence="2">
        <name>Ca(2+)</name>
        <dbReference type="ChEBI" id="CHEBI:29108"/>
    </cofactor>
</comment>
<evidence type="ECO:0000313" key="16">
    <source>
        <dbReference type="EMBL" id="SEA27240.1"/>
    </source>
</evidence>
<comment type="similarity">
    <text evidence="4 11">Belongs to the aldose epimerase family.</text>
</comment>
<keyword evidence="17" id="KW-1185">Reference proteome</keyword>
<accession>A0A1H3ZUA4</accession>
<dbReference type="Pfam" id="PF01263">
    <property type="entry name" value="Aldose_epim"/>
    <property type="match status" value="1"/>
</dbReference>
<dbReference type="EMBL" id="FNQY01000012">
    <property type="protein sequence ID" value="SEA27240.1"/>
    <property type="molecule type" value="Genomic_DNA"/>
</dbReference>
<dbReference type="GO" id="GO:0006006">
    <property type="term" value="P:glucose metabolic process"/>
    <property type="evidence" value="ECO:0007669"/>
    <property type="project" value="TreeGrafter"/>
</dbReference>
<keyword evidence="15" id="KW-0732">Signal</keyword>
<evidence type="ECO:0000256" key="13">
    <source>
        <dbReference type="PIRSR" id="PIRSR005096-2"/>
    </source>
</evidence>
<dbReference type="AlphaFoldDB" id="A0A1H3ZUA4"/>
<feature type="active site" description="Proton acceptor" evidence="12">
    <location>
        <position position="343"/>
    </location>
</feature>
<sequence length="378" mass="41246">MNRKWYLSFCSLALAAGLVSCGGSGTQKQNQTDSTKKAVTVSSWGTYDGSPVLLYHLDNGHGTKMAISNYGGTITSWRFPDRNADTSEIIVGFDSLSGYLAHPPYFGALIGRYANRIAKGKFTLDGKTYQLAVNDGHNHLHGGIKGFDKVLWNVEVPDSNKTELVLHYTSKDGEEGYPGTLDVTVHYELTSDNKLNITYDATTDKPTPVNLTNHSYFNLSGNLARTVLDEKLTIKAPNYSPVEDQIPVGLPVSVKGTPFDFNTATAIGARIDQVPGGYDHNWALDTTVGANAPVATLYDSASGRQLEVFTSQPGLQFYSGNFLDGSITARGHKVVKYDGLALETQHFPDSPNEPKFPNTILRPGEHYHEQTTYALSIK</sequence>
<feature type="binding site" evidence="14">
    <location>
        <begin position="214"/>
        <end position="216"/>
    </location>
    <ligand>
        <name>beta-D-galactose</name>
        <dbReference type="ChEBI" id="CHEBI:27667"/>
    </ligand>
</feature>
<comment type="subunit">
    <text evidence="5">Monomer.</text>
</comment>
<evidence type="ECO:0000256" key="8">
    <source>
        <dbReference type="ARBA" id="ARBA00022837"/>
    </source>
</evidence>
<evidence type="ECO:0000256" key="12">
    <source>
        <dbReference type="PIRSR" id="PIRSR005096-1"/>
    </source>
</evidence>
<dbReference type="PROSITE" id="PS00545">
    <property type="entry name" value="ALDOSE_1_EPIMERASE"/>
    <property type="match status" value="1"/>
</dbReference>
<evidence type="ECO:0000256" key="5">
    <source>
        <dbReference type="ARBA" id="ARBA00011245"/>
    </source>
</evidence>
<dbReference type="PANTHER" id="PTHR10091:SF0">
    <property type="entry name" value="GALACTOSE MUTAROTASE"/>
    <property type="match status" value="1"/>
</dbReference>
<dbReference type="NCBIfam" id="NF008277">
    <property type="entry name" value="PRK11055.1"/>
    <property type="match status" value="1"/>
</dbReference>
<dbReference type="OrthoDB" id="9779408at2"/>
<evidence type="ECO:0000256" key="11">
    <source>
        <dbReference type="PIRNR" id="PIRNR005096"/>
    </source>
</evidence>
<proteinExistence type="inferred from homology"/>
<evidence type="ECO:0000256" key="15">
    <source>
        <dbReference type="SAM" id="SignalP"/>
    </source>
</evidence>
<feature type="chain" id="PRO_5011725367" description="Aldose 1-epimerase" evidence="15">
    <location>
        <begin position="23"/>
        <end position="378"/>
    </location>
</feature>
<evidence type="ECO:0000256" key="14">
    <source>
        <dbReference type="PIRSR" id="PIRSR005096-3"/>
    </source>
</evidence>
<dbReference type="InterPro" id="IPR014718">
    <property type="entry name" value="GH-type_carb-bd"/>
</dbReference>
<evidence type="ECO:0000256" key="2">
    <source>
        <dbReference type="ARBA" id="ARBA00001913"/>
    </source>
</evidence>
<dbReference type="InterPro" id="IPR011013">
    <property type="entry name" value="Gal_mutarotase_sf_dom"/>
</dbReference>
<dbReference type="PROSITE" id="PS51257">
    <property type="entry name" value="PROKAR_LIPOPROTEIN"/>
    <property type="match status" value="1"/>
</dbReference>
<gene>
    <name evidence="16" type="ORF">SAMN05192529_11240</name>
</gene>
<name>A0A1H3ZUA4_9BACT</name>
<evidence type="ECO:0000256" key="9">
    <source>
        <dbReference type="ARBA" id="ARBA00023235"/>
    </source>
</evidence>
<evidence type="ECO:0000256" key="10">
    <source>
        <dbReference type="ARBA" id="ARBA00023277"/>
    </source>
</evidence>
<dbReference type="Gene3D" id="2.70.98.10">
    <property type="match status" value="1"/>
</dbReference>
<dbReference type="PIRSF" id="PIRSF005096">
    <property type="entry name" value="GALM"/>
    <property type="match status" value="1"/>
</dbReference>
<dbReference type="InterPro" id="IPR015443">
    <property type="entry name" value="Aldose_1-epimerase"/>
</dbReference>
<dbReference type="STRING" id="551991.SAMN05192529_11240"/>
<dbReference type="InterPro" id="IPR047215">
    <property type="entry name" value="Galactose_mutarotase-like"/>
</dbReference>
<comment type="pathway">
    <text evidence="3 11">Carbohydrate metabolism; hexose metabolism.</text>
</comment>
<organism evidence="16 17">
    <name type="scientific">Arachidicoccus rhizosphaerae</name>
    <dbReference type="NCBI Taxonomy" id="551991"/>
    <lineage>
        <taxon>Bacteria</taxon>
        <taxon>Pseudomonadati</taxon>
        <taxon>Bacteroidota</taxon>
        <taxon>Chitinophagia</taxon>
        <taxon>Chitinophagales</taxon>
        <taxon>Chitinophagaceae</taxon>
        <taxon>Arachidicoccus</taxon>
    </lineage>
</organism>
<keyword evidence="10 11" id="KW-0119">Carbohydrate metabolism</keyword>
<evidence type="ECO:0000313" key="17">
    <source>
        <dbReference type="Proteomes" id="UP000199041"/>
    </source>
</evidence>
<feature type="active site" description="Proton donor" evidence="12">
    <location>
        <position position="214"/>
    </location>
</feature>
<evidence type="ECO:0000256" key="1">
    <source>
        <dbReference type="ARBA" id="ARBA00001614"/>
    </source>
</evidence>
<dbReference type="GO" id="GO:0004034">
    <property type="term" value="F:aldose 1-epimerase activity"/>
    <property type="evidence" value="ECO:0007669"/>
    <property type="project" value="UniProtKB-EC"/>
</dbReference>